<protein>
    <submittedName>
        <fullName evidence="1">Uncharacterized protein</fullName>
    </submittedName>
</protein>
<comment type="caution">
    <text evidence="1">The sequence shown here is derived from an EMBL/GenBank/DDBJ whole genome shotgun (WGS) entry which is preliminary data.</text>
</comment>
<dbReference type="Proteomes" id="UP000034652">
    <property type="component" value="Unassembled WGS sequence"/>
</dbReference>
<evidence type="ECO:0000313" key="2">
    <source>
        <dbReference type="Proteomes" id="UP000034652"/>
    </source>
</evidence>
<organism evidence="1 2">
    <name type="scientific">Candidatus Giovannonibacteria bacterium GW2011_GWA1_44_29</name>
    <dbReference type="NCBI Taxonomy" id="1618646"/>
    <lineage>
        <taxon>Bacteria</taxon>
        <taxon>Candidatus Giovannoniibacteriota</taxon>
    </lineage>
</organism>
<gene>
    <name evidence="1" type="ORF">UW57_C0004G0063</name>
</gene>
<sequence length="43" mass="4967">MLGGDVLVIIEFFTKYMKRDCLYMFLKSNAVLATHIDIVLKES</sequence>
<dbReference type="EMBL" id="LCIV01000004">
    <property type="protein sequence ID" value="KKT63953.1"/>
    <property type="molecule type" value="Genomic_DNA"/>
</dbReference>
<evidence type="ECO:0000313" key="1">
    <source>
        <dbReference type="EMBL" id="KKT63953.1"/>
    </source>
</evidence>
<accession>A0A0G1IY88</accession>
<proteinExistence type="predicted"/>
<dbReference type="STRING" id="1618646.UW57_C0004G0063"/>
<name>A0A0G1IY88_9BACT</name>
<dbReference type="AlphaFoldDB" id="A0A0G1IY88"/>
<reference evidence="1 2" key="1">
    <citation type="journal article" date="2015" name="Nature">
        <title>rRNA introns, odd ribosomes, and small enigmatic genomes across a large radiation of phyla.</title>
        <authorList>
            <person name="Brown C.T."/>
            <person name="Hug L.A."/>
            <person name="Thomas B.C."/>
            <person name="Sharon I."/>
            <person name="Castelle C.J."/>
            <person name="Singh A."/>
            <person name="Wilkins M.J."/>
            <person name="Williams K.H."/>
            <person name="Banfield J.F."/>
        </authorList>
    </citation>
    <scope>NUCLEOTIDE SEQUENCE [LARGE SCALE GENOMIC DNA]</scope>
</reference>